<accession>A0AB39HTE1</accession>
<keyword evidence="1" id="KW-1133">Transmembrane helix</keyword>
<evidence type="ECO:0000256" key="1">
    <source>
        <dbReference type="SAM" id="Phobius"/>
    </source>
</evidence>
<evidence type="ECO:0000313" key="2">
    <source>
        <dbReference type="EMBL" id="XDK34692.1"/>
    </source>
</evidence>
<keyword evidence="1" id="KW-0472">Membrane</keyword>
<dbReference type="AlphaFoldDB" id="A0AB39HTE1"/>
<organism evidence="2">
    <name type="scientific">Pseudomonas sp. Hg7Tf</name>
    <dbReference type="NCBI Taxonomy" id="3236988"/>
    <lineage>
        <taxon>Bacteria</taxon>
        <taxon>Pseudomonadati</taxon>
        <taxon>Pseudomonadota</taxon>
        <taxon>Gammaproteobacteria</taxon>
        <taxon>Pseudomonadales</taxon>
        <taxon>Pseudomonadaceae</taxon>
        <taxon>Pseudomonas</taxon>
    </lineage>
</organism>
<keyword evidence="1" id="KW-0812">Transmembrane</keyword>
<reference evidence="2" key="1">
    <citation type="submission" date="2024-07" db="EMBL/GenBank/DDBJ databases">
        <title>Identification and characteristics of a novel species of coltsfoot's symbiotic bacteria.</title>
        <authorList>
            <person name="Juszczyk A."/>
            <person name="Jasielczuk I."/>
            <person name="Gurgul A."/>
            <person name="Rogala M."/>
            <person name="Kowalczyk A."/>
            <person name="Szmatola T."/>
            <person name="Kosecka-Strojek M."/>
            <person name="Arent Z."/>
            <person name="Latowski D."/>
        </authorList>
    </citation>
    <scope>NUCLEOTIDE SEQUENCE</scope>
    <source>
        <strain evidence="2">Hg7Tf</strain>
    </source>
</reference>
<protein>
    <submittedName>
        <fullName evidence="2">Uncharacterized protein</fullName>
    </submittedName>
</protein>
<dbReference type="RefSeq" id="WP_280041995.1">
    <property type="nucleotide sequence ID" value="NZ_CP162607.1"/>
</dbReference>
<name>A0AB39HTE1_9PSED</name>
<feature type="transmembrane region" description="Helical" evidence="1">
    <location>
        <begin position="12"/>
        <end position="30"/>
    </location>
</feature>
<sequence length="55" mass="6309">MGVDIKPKAVATFFFVAFWIMFVIATGAVYQRDQAREVRAEVDGKSLVCRFEEKH</sequence>
<proteinExistence type="predicted"/>
<gene>
    <name evidence="2" type="ORF">AB4Y39_13210</name>
</gene>
<dbReference type="EMBL" id="CP162607">
    <property type="protein sequence ID" value="XDK34692.1"/>
    <property type="molecule type" value="Genomic_DNA"/>
</dbReference>